<dbReference type="InterPro" id="IPR018511">
    <property type="entry name" value="Hemolysin-typ_Ca-bd_CS"/>
</dbReference>
<accession>A0AA37X296</accession>
<reference evidence="4 5" key="1">
    <citation type="journal article" date="2014" name="Int. J. Syst. Evol. Microbiol.">
        <title>Complete genome sequence of Corynebacterium casei LMG S-19264T (=DSM 44701T), isolated from a smear-ripened cheese.</title>
        <authorList>
            <consortium name="US DOE Joint Genome Institute (JGI-PGF)"/>
            <person name="Walter F."/>
            <person name="Albersmeier A."/>
            <person name="Kalinowski J."/>
            <person name="Ruckert C."/>
        </authorList>
    </citation>
    <scope>NUCLEOTIDE SEQUENCE [LARGE SCALE GENOMIC DNA]</scope>
    <source>
        <strain evidence="4 5">NBRC 111766</strain>
    </source>
</reference>
<dbReference type="Pfam" id="PF00353">
    <property type="entry name" value="HemolysinCabind"/>
    <property type="match status" value="6"/>
</dbReference>
<dbReference type="AlphaFoldDB" id="A0AA37X296"/>
<dbReference type="PANTHER" id="PTHR38340">
    <property type="entry name" value="S-LAYER PROTEIN"/>
    <property type="match status" value="1"/>
</dbReference>
<dbReference type="InterPro" id="IPR001343">
    <property type="entry name" value="Hemolysn_Ca-bd"/>
</dbReference>
<evidence type="ECO:0000256" key="1">
    <source>
        <dbReference type="ARBA" id="ARBA00004613"/>
    </source>
</evidence>
<gene>
    <name evidence="4" type="ORF">GCM10010873_23090</name>
</gene>
<evidence type="ECO:0000256" key="3">
    <source>
        <dbReference type="SAM" id="MobiDB-lite"/>
    </source>
</evidence>
<dbReference type="Proteomes" id="UP001157355">
    <property type="component" value="Unassembled WGS sequence"/>
</dbReference>
<proteinExistence type="predicted"/>
<dbReference type="Gene3D" id="2.150.10.10">
    <property type="entry name" value="Serralysin-like metalloprotease, C-terminal"/>
    <property type="match status" value="4"/>
</dbReference>
<name>A0AA37X296_9RHOB</name>
<protein>
    <recommendedName>
        <fullName evidence="6">Calcium-binding protein</fullName>
    </recommendedName>
</protein>
<evidence type="ECO:0000313" key="5">
    <source>
        <dbReference type="Proteomes" id="UP001157355"/>
    </source>
</evidence>
<dbReference type="GO" id="GO:0005509">
    <property type="term" value="F:calcium ion binding"/>
    <property type="evidence" value="ECO:0007669"/>
    <property type="project" value="InterPro"/>
</dbReference>
<dbReference type="InterPro" id="IPR050557">
    <property type="entry name" value="RTX_toxin/Mannuronan_C5-epim"/>
</dbReference>
<keyword evidence="5" id="KW-1185">Reference proteome</keyword>
<keyword evidence="2" id="KW-0964">Secreted</keyword>
<dbReference type="PROSITE" id="PS00330">
    <property type="entry name" value="HEMOLYSIN_CALCIUM"/>
    <property type="match status" value="4"/>
</dbReference>
<dbReference type="InterPro" id="IPR011049">
    <property type="entry name" value="Serralysin-like_metalloprot_C"/>
</dbReference>
<dbReference type="PANTHER" id="PTHR38340:SF1">
    <property type="entry name" value="S-LAYER PROTEIN"/>
    <property type="match status" value="1"/>
</dbReference>
<dbReference type="GO" id="GO:0005576">
    <property type="term" value="C:extracellular region"/>
    <property type="evidence" value="ECO:0007669"/>
    <property type="project" value="UniProtKB-SubCell"/>
</dbReference>
<sequence length="562" mass="55703">MEPALLANIFMFLGALGLNLGLSETDDTPDSGVSRDDPLYDRQNYAGRTDGTEGDDTVTASSDSQAWFLHGGDDALTAASGNDYANLGDGDDQAVMGAGSDIALGGDGADSIAGGVGADSLFGGLGDDQLQGNLGDDGLAGGDGDDAIWGGAGSDVLNGGAGDDTLSGFVIGSAGAGGMTGTEGSDQLIGGDGNDLLVIGHGDIAQGGSGDDTFNLDTRWNDGTALTHITDYTADQDQLHITYTPHYSADGSVEIVPVMTLTHTTDGSTEIRMDGSVVAQLDGVSDFNLNDIVLVPDAATDTQYVPGRYTSEVDGTDGDDSFAGGSDPTAWLLGAGADHLTGSSGADYADLGAGDDHAVLGDGNDSVLGHAGDDSLDGGLGADTLRGGDGLDTMQGGAGADRMAGDGGNDLMAGGAGADSLLGGGGDDTLSGYTYDHAAEAGMTAMDGADTLAGGDGNDTLIIGHGDTASGGAGADRFVLESQWADGTAAATITDYSADNDALELHYQPQFDANNIEIAPVVSVQQAADGTSTAISLDGVVVANVTGTRAVGLADITLVRAS</sequence>
<organism evidence="4 5">
    <name type="scientific">Cypionkella aquatica</name>
    <dbReference type="NCBI Taxonomy" id="1756042"/>
    <lineage>
        <taxon>Bacteria</taxon>
        <taxon>Pseudomonadati</taxon>
        <taxon>Pseudomonadota</taxon>
        <taxon>Alphaproteobacteria</taxon>
        <taxon>Rhodobacterales</taxon>
        <taxon>Paracoccaceae</taxon>
        <taxon>Cypionkella</taxon>
    </lineage>
</organism>
<dbReference type="EMBL" id="BSPP01000007">
    <property type="protein sequence ID" value="GLS87335.1"/>
    <property type="molecule type" value="Genomic_DNA"/>
</dbReference>
<dbReference type="PRINTS" id="PR00313">
    <property type="entry name" value="CABNDNGRPT"/>
</dbReference>
<comment type="subcellular location">
    <subcellularLocation>
        <location evidence="1">Secreted</location>
    </subcellularLocation>
</comment>
<dbReference type="RefSeq" id="WP_284325498.1">
    <property type="nucleotide sequence ID" value="NZ_BSPP01000007.1"/>
</dbReference>
<evidence type="ECO:0000313" key="4">
    <source>
        <dbReference type="EMBL" id="GLS87335.1"/>
    </source>
</evidence>
<evidence type="ECO:0000256" key="2">
    <source>
        <dbReference type="ARBA" id="ARBA00022525"/>
    </source>
</evidence>
<comment type="caution">
    <text evidence="4">The sequence shown here is derived from an EMBL/GenBank/DDBJ whole genome shotgun (WGS) entry which is preliminary data.</text>
</comment>
<evidence type="ECO:0008006" key="6">
    <source>
        <dbReference type="Google" id="ProtNLM"/>
    </source>
</evidence>
<dbReference type="SUPFAM" id="SSF51120">
    <property type="entry name" value="beta-Roll"/>
    <property type="match status" value="4"/>
</dbReference>
<feature type="region of interest" description="Disordered" evidence="3">
    <location>
        <begin position="26"/>
        <end position="61"/>
    </location>
</feature>